<dbReference type="Gene3D" id="3.40.50.300">
    <property type="entry name" value="P-loop containing nucleotide triphosphate hydrolases"/>
    <property type="match status" value="2"/>
</dbReference>
<gene>
    <name evidence="2" type="ORF">YA0852_05390</name>
</gene>
<keyword evidence="3" id="KW-1185">Reference proteome</keyword>
<evidence type="ECO:0000313" key="2">
    <source>
        <dbReference type="EMBL" id="MBI6563550.1"/>
    </source>
</evidence>
<evidence type="ECO:0000313" key="3">
    <source>
        <dbReference type="Proteomes" id="UP000648914"/>
    </source>
</evidence>
<dbReference type="InterPro" id="IPR026866">
    <property type="entry name" value="CR006_AAA"/>
</dbReference>
<reference evidence="2 3" key="1">
    <citation type="submission" date="2020-12" db="EMBL/GenBank/DDBJ databases">
        <title>Comparative genomic insights into the epidemiology and virulence of plant pathogenic Pseudomonads from Turkey.</title>
        <authorList>
            <person name="Dillon M."/>
            <person name="Ruiz-Bedoya T."/>
            <person name="Bendalovic-Torma C."/>
            <person name="Guttman K.M."/>
            <person name="Kwak H."/>
            <person name="Middleton M.A."/>
            <person name="Wang P.W."/>
            <person name="Horuz S."/>
            <person name="Aysan Y."/>
            <person name="Guttman D.S."/>
        </authorList>
    </citation>
    <scope>NUCLEOTIDE SEQUENCE [LARGE SCALE GENOMIC DNA]</scope>
    <source>
        <strain evidence="2 3">S5_IA_2b</strain>
    </source>
</reference>
<proteinExistence type="predicted"/>
<feature type="domain" description="Protein CR006 P-loop" evidence="1">
    <location>
        <begin position="99"/>
        <end position="769"/>
    </location>
</feature>
<evidence type="ECO:0000259" key="1">
    <source>
        <dbReference type="Pfam" id="PF13166"/>
    </source>
</evidence>
<dbReference type="PANTHER" id="PTHR32182">
    <property type="entry name" value="DNA REPLICATION AND REPAIR PROTEIN RECF"/>
    <property type="match status" value="1"/>
</dbReference>
<dbReference type="PANTHER" id="PTHR32182:SF0">
    <property type="entry name" value="DNA REPLICATION AND REPAIR PROTEIN RECF"/>
    <property type="match status" value="1"/>
</dbReference>
<comment type="caution">
    <text evidence="2">The sequence shown here is derived from an EMBL/GenBank/DDBJ whole genome shotgun (WGS) entry which is preliminary data.</text>
</comment>
<dbReference type="Proteomes" id="UP000648914">
    <property type="component" value="Unassembled WGS sequence"/>
</dbReference>
<dbReference type="Pfam" id="PF13166">
    <property type="entry name" value="AAA_13"/>
    <property type="match status" value="1"/>
</dbReference>
<protein>
    <submittedName>
        <fullName evidence="2">AAA family ATPase</fullName>
    </submittedName>
</protein>
<dbReference type="RefSeq" id="WP_198721136.1">
    <property type="nucleotide sequence ID" value="NZ_JAEIKU010000152.1"/>
</dbReference>
<accession>A0ABS0UD86</accession>
<dbReference type="InterPro" id="IPR027417">
    <property type="entry name" value="P-loop_NTPase"/>
</dbReference>
<dbReference type="EMBL" id="JAEILG010000010">
    <property type="protein sequence ID" value="MBI6563550.1"/>
    <property type="molecule type" value="Genomic_DNA"/>
</dbReference>
<sequence length="860" mass="95465">MDIQGDIRTWLLKQQDWLQEAADRLLKNGLLTQDDIAALASHVKTAGGQAVTHHRPFDELMHDPQDLSEVRLTRIDGVTGIESLGPRKPLDFGDGNLTVIYGHNGSGKSSYTRILKKVSGKPRALDLKPNVFQDLPAESKCQISYSHNALSHSPEWRVGSPPIDALRQIDIFDSDEAGHYLRGESAASYTPPVVGLFEKLAVATDKIKELLQAEQAKLTSALPAIPAIYQQTQLAQTYAALHALRKAGDLDKLLEWTDQHTQSLEALVERLKADDPDTLSKQKRRTKTQVEQIIASLSKASNAYSIVNLNAVRTLREAADAKRKIANEAAQVKSAVIEGIGSETWRALWEAARKFSATPYPAQPFPVTEDARCVLCHQELQPDAQLRLLDFEKFVQGQLERDATQAEAQHTAALDELPAIPTEQQVQTQCEAAGLTDVKWKEYLLAFWSKASAARISLINFELIEEAVPVDDVKDNVLVLGTYRDQLEASATQLDADALQFDRVKANSEKLELETKKWVVQQAAAVRAEVERLAKVKAYDGWKTLANSRSISLKATDVAEKVVTEAYVGRFNRELQALGASRIQVELIKTRTKSAKVLHQLRLKGVKNAQGTPETVLSEGERRIISLAAFLADVADKPGSSPFIFDDPISSLDHDFEWHVACRLVQLAKQRQVLIFTHRLSLYGAMEDVSKKEGEAWQKAHYRPMCIESYAGTSGQPADQEVWNNNTKTANNILLTRLNEAHKAGEAGGAAAYRALAQGICSDFRKLIERSVEEDLLNKVVLRHRRSVTTEGRLAQLHGILPAECKLIDDLMTRYSCFEHSQSGEAPVIIPEADALKVDLESLVKWRKDLNERRAQLAAA</sequence>
<dbReference type="SUPFAM" id="SSF52540">
    <property type="entry name" value="P-loop containing nucleoside triphosphate hydrolases"/>
    <property type="match status" value="1"/>
</dbReference>
<name>A0ABS0UD86_9PSED</name>
<organism evidence="2 3">
    <name type="scientific">Pseudomonas synxantha</name>
    <dbReference type="NCBI Taxonomy" id="47883"/>
    <lineage>
        <taxon>Bacteria</taxon>
        <taxon>Pseudomonadati</taxon>
        <taxon>Pseudomonadota</taxon>
        <taxon>Gammaproteobacteria</taxon>
        <taxon>Pseudomonadales</taxon>
        <taxon>Pseudomonadaceae</taxon>
        <taxon>Pseudomonas</taxon>
    </lineage>
</organism>